<dbReference type="GO" id="GO:0016787">
    <property type="term" value="F:hydrolase activity"/>
    <property type="evidence" value="ECO:0007669"/>
    <property type="project" value="InterPro"/>
</dbReference>
<sequence>MTQPEALRSLLESVAAGEVNPVEAFDKLKYLNYEPVGDFARIDHHRRLRTGFPEVIWGPGKTPDQIAQIMIAMRDRGSVVMATRIEPEVYAKLQEKVPDLYYYAMARICAITPPNFPSGGDPGGVGGVISILSAGTADLPVAEEAAVTAELSGFRVHRLWDVGVAGIHRLLNNRHVVESADVLIVVAGMEGALPSVVAGLADCPVIAVPTSIGYGASFGGLAPLLTMLNSCAAGVGVVNIDNGFGAAVLAGQILRAAHKLHLSQSSD</sequence>
<dbReference type="RefSeq" id="WP_073550860.1">
    <property type="nucleotide sequence ID" value="NZ_CAWMVK010000007.1"/>
</dbReference>
<dbReference type="SMART" id="SM01001">
    <property type="entry name" value="AIRC"/>
    <property type="match status" value="1"/>
</dbReference>
<evidence type="ECO:0000313" key="3">
    <source>
        <dbReference type="Proteomes" id="UP000185984"/>
    </source>
</evidence>
<keyword evidence="3" id="KW-1185">Reference proteome</keyword>
<evidence type="ECO:0000313" key="2">
    <source>
        <dbReference type="EMBL" id="OKH23704.1"/>
    </source>
</evidence>
<dbReference type="Proteomes" id="UP000185984">
    <property type="component" value="Unassembled WGS sequence"/>
</dbReference>
<dbReference type="EMBL" id="MRCC01000015">
    <property type="protein sequence ID" value="OKH23704.1"/>
    <property type="molecule type" value="Genomic_DNA"/>
</dbReference>
<dbReference type="InterPro" id="IPR039476">
    <property type="entry name" value="P2CMN_synthase_LarB"/>
</dbReference>
<organism evidence="2 3">
    <name type="scientific">Chroogloeocystis siderophila 5.2 s.c.1</name>
    <dbReference type="NCBI Taxonomy" id="247279"/>
    <lineage>
        <taxon>Bacteria</taxon>
        <taxon>Bacillati</taxon>
        <taxon>Cyanobacteriota</taxon>
        <taxon>Cyanophyceae</taxon>
        <taxon>Oscillatoriophycideae</taxon>
        <taxon>Chroococcales</taxon>
        <taxon>Chroococcaceae</taxon>
        <taxon>Chroogloeocystis</taxon>
    </lineage>
</organism>
<protein>
    <submittedName>
        <fullName evidence="2">1-(5-phosphoribosyl)-5-amino-4-imidazole-carboxylate carboxylase</fullName>
    </submittedName>
</protein>
<dbReference type="STRING" id="247279.NIES1031_17805"/>
<accession>A0A1U7HJH3</accession>
<dbReference type="NCBIfam" id="NF033503">
    <property type="entry name" value="LarB"/>
    <property type="match status" value="1"/>
</dbReference>
<dbReference type="PANTHER" id="PTHR43064">
    <property type="entry name" value="PHOSPHORIBOSYLAMINOIMIDAZOLE CARBOXYLASE-RELATED"/>
    <property type="match status" value="1"/>
</dbReference>
<dbReference type="InterPro" id="IPR000031">
    <property type="entry name" value="PurE_dom"/>
</dbReference>
<dbReference type="AlphaFoldDB" id="A0A1U7HJH3"/>
<evidence type="ECO:0000259" key="1">
    <source>
        <dbReference type="SMART" id="SM01001"/>
    </source>
</evidence>
<dbReference type="GO" id="GO:0006189">
    <property type="term" value="P:'de novo' IMP biosynthetic process"/>
    <property type="evidence" value="ECO:0007669"/>
    <property type="project" value="InterPro"/>
</dbReference>
<name>A0A1U7HJH3_9CHRO</name>
<dbReference type="Gene3D" id="3.40.50.1970">
    <property type="match status" value="1"/>
</dbReference>
<feature type="domain" description="PurE" evidence="1">
    <location>
        <begin position="127"/>
        <end position="259"/>
    </location>
</feature>
<dbReference type="PANTHER" id="PTHR43064:SF1">
    <property type="entry name" value="SLL1489 PROTEIN"/>
    <property type="match status" value="1"/>
</dbReference>
<dbReference type="SUPFAM" id="SSF52255">
    <property type="entry name" value="N5-CAIR mutase (phosphoribosylaminoimidazole carboxylase, PurE)"/>
    <property type="match status" value="1"/>
</dbReference>
<proteinExistence type="predicted"/>
<dbReference type="OrthoDB" id="9782511at2"/>
<reference evidence="2 3" key="1">
    <citation type="submission" date="2016-11" db="EMBL/GenBank/DDBJ databases">
        <title>Draft Genome Sequences of Nine Cyanobacterial Strains from Diverse Habitats.</title>
        <authorList>
            <person name="Zhu T."/>
            <person name="Hou S."/>
            <person name="Lu X."/>
            <person name="Hess W.R."/>
        </authorList>
    </citation>
    <scope>NUCLEOTIDE SEQUENCE [LARGE SCALE GENOMIC DNA]</scope>
    <source>
        <strain evidence="2 3">5.2 s.c.1</strain>
    </source>
</reference>
<dbReference type="Pfam" id="PF00731">
    <property type="entry name" value="AIRC"/>
    <property type="match status" value="1"/>
</dbReference>
<comment type="caution">
    <text evidence="2">The sequence shown here is derived from an EMBL/GenBank/DDBJ whole genome shotgun (WGS) entry which is preliminary data.</text>
</comment>
<gene>
    <name evidence="2" type="ORF">NIES1031_17805</name>
</gene>